<dbReference type="EMBL" id="BSYR01000038">
    <property type="protein sequence ID" value="GMJ03888.1"/>
    <property type="molecule type" value="Genomic_DNA"/>
</dbReference>
<dbReference type="AlphaFoldDB" id="A0A9W7IWI4"/>
<feature type="compositionally biased region" description="Polar residues" evidence="1">
    <location>
        <begin position="8"/>
        <end position="18"/>
    </location>
</feature>
<evidence type="ECO:0000313" key="3">
    <source>
        <dbReference type="Proteomes" id="UP001165190"/>
    </source>
</evidence>
<gene>
    <name evidence="2" type="ORF">HRI_004058000</name>
</gene>
<accession>A0A9W7IWI4</accession>
<reference evidence="2" key="1">
    <citation type="submission" date="2023-05" db="EMBL/GenBank/DDBJ databases">
        <title>Genome and transcriptome analyses reveal genes involved in the formation of fine ridges on petal epidermal cells in Hibiscus trionum.</title>
        <authorList>
            <person name="Koshimizu S."/>
            <person name="Masuda S."/>
            <person name="Ishii T."/>
            <person name="Shirasu K."/>
            <person name="Hoshino A."/>
            <person name="Arita M."/>
        </authorList>
    </citation>
    <scope>NUCLEOTIDE SEQUENCE</scope>
    <source>
        <strain evidence="2">Hamamatsu line</strain>
    </source>
</reference>
<organism evidence="2 3">
    <name type="scientific">Hibiscus trionum</name>
    <name type="common">Flower of an hour</name>
    <dbReference type="NCBI Taxonomy" id="183268"/>
    <lineage>
        <taxon>Eukaryota</taxon>
        <taxon>Viridiplantae</taxon>
        <taxon>Streptophyta</taxon>
        <taxon>Embryophyta</taxon>
        <taxon>Tracheophyta</taxon>
        <taxon>Spermatophyta</taxon>
        <taxon>Magnoliopsida</taxon>
        <taxon>eudicotyledons</taxon>
        <taxon>Gunneridae</taxon>
        <taxon>Pentapetalae</taxon>
        <taxon>rosids</taxon>
        <taxon>malvids</taxon>
        <taxon>Malvales</taxon>
        <taxon>Malvaceae</taxon>
        <taxon>Malvoideae</taxon>
        <taxon>Hibiscus</taxon>
    </lineage>
</organism>
<protein>
    <submittedName>
        <fullName evidence="2">Uncharacterized protein</fullName>
    </submittedName>
</protein>
<name>A0A9W7IWI4_HIBTR</name>
<feature type="region of interest" description="Disordered" evidence="1">
    <location>
        <begin position="1"/>
        <end position="22"/>
    </location>
</feature>
<keyword evidence="3" id="KW-1185">Reference proteome</keyword>
<sequence length="132" mass="14603">MAMVDGVQTRSQQESAKMQSDFKDLEKRLEQKIEQTIADKVQDVRLEVFGVRDEVRSLRNLIESFLGKAVASPSSGQAFTGVISASPLSRPVLEVADSRVHTNEPTNDVLLSSDSNSRSYHLKCPTFDGSNF</sequence>
<comment type="caution">
    <text evidence="2">The sequence shown here is derived from an EMBL/GenBank/DDBJ whole genome shotgun (WGS) entry which is preliminary data.</text>
</comment>
<proteinExistence type="predicted"/>
<evidence type="ECO:0000256" key="1">
    <source>
        <dbReference type="SAM" id="MobiDB-lite"/>
    </source>
</evidence>
<dbReference type="Proteomes" id="UP001165190">
    <property type="component" value="Unassembled WGS sequence"/>
</dbReference>
<evidence type="ECO:0000313" key="2">
    <source>
        <dbReference type="EMBL" id="GMJ03888.1"/>
    </source>
</evidence>